<reference evidence="2 3" key="2">
    <citation type="journal article" date="2011" name="J. Bacteriol.">
        <title>Complete genome sequence of the anaerobic, halophilic alkalithermophile Natranaerobius thermophilus JW/NM-WN-LF.</title>
        <authorList>
            <person name="Zhao B."/>
            <person name="Mesbah N.M."/>
            <person name="Dalin E."/>
            <person name="Goodwin L."/>
            <person name="Nolan M."/>
            <person name="Pitluck S."/>
            <person name="Chertkov O."/>
            <person name="Brettin T.S."/>
            <person name="Han J."/>
            <person name="Larimer F.W."/>
            <person name="Land M.L."/>
            <person name="Hauser L."/>
            <person name="Kyrpides N."/>
            <person name="Wiegel J."/>
        </authorList>
    </citation>
    <scope>NUCLEOTIDE SEQUENCE [LARGE SCALE GENOMIC DNA]</scope>
    <source>
        <strain evidence="3">ATCC BAA-1301 / DSM 18059 / JW/NM-WN-LF</strain>
    </source>
</reference>
<dbReference type="EMBL" id="CP001034">
    <property type="protein sequence ID" value="ACB86303.1"/>
    <property type="molecule type" value="Genomic_DNA"/>
</dbReference>
<dbReference type="STRING" id="457570.Nther_2753"/>
<dbReference type="InParanoid" id="B2A2T5"/>
<dbReference type="InterPro" id="IPR011059">
    <property type="entry name" value="Metal-dep_hydrolase_composite"/>
</dbReference>
<accession>B2A2T5</accession>
<dbReference type="Gene3D" id="2.30.40.10">
    <property type="entry name" value="Urease, subunit C, domain 1"/>
    <property type="match status" value="1"/>
</dbReference>
<feature type="domain" description="Amidohydrolase 3" evidence="1">
    <location>
        <begin position="44"/>
        <end position="508"/>
    </location>
</feature>
<dbReference type="GO" id="GO:0005829">
    <property type="term" value="C:cytosol"/>
    <property type="evidence" value="ECO:0007669"/>
    <property type="project" value="TreeGrafter"/>
</dbReference>
<dbReference type="AlphaFoldDB" id="B2A2T5"/>
<reference evidence="2 3" key="1">
    <citation type="submission" date="2008-04" db="EMBL/GenBank/DDBJ databases">
        <title>Complete sequence of chromosome of Natranaerobius thermophilus JW/NM-WN-LF.</title>
        <authorList>
            <consortium name="US DOE Joint Genome Institute"/>
            <person name="Copeland A."/>
            <person name="Lucas S."/>
            <person name="Lapidus A."/>
            <person name="Glavina del Rio T."/>
            <person name="Dalin E."/>
            <person name="Tice H."/>
            <person name="Bruce D."/>
            <person name="Goodwin L."/>
            <person name="Pitluck S."/>
            <person name="Chertkov O."/>
            <person name="Brettin T."/>
            <person name="Detter J.C."/>
            <person name="Han C."/>
            <person name="Kuske C.R."/>
            <person name="Schmutz J."/>
            <person name="Larimer F."/>
            <person name="Land M."/>
            <person name="Hauser L."/>
            <person name="Kyrpides N."/>
            <person name="Lykidis A."/>
            <person name="Mesbah N.M."/>
            <person name="Wiegel J."/>
        </authorList>
    </citation>
    <scope>NUCLEOTIDE SEQUENCE [LARGE SCALE GENOMIC DNA]</scope>
    <source>
        <strain evidence="3">ATCC BAA-1301 / DSM 18059 / JW/NM-WN-LF</strain>
    </source>
</reference>
<dbReference type="PANTHER" id="PTHR11647:SF1">
    <property type="entry name" value="COLLAPSIN RESPONSE MEDIATOR PROTEIN"/>
    <property type="match status" value="1"/>
</dbReference>
<organism evidence="2 3">
    <name type="scientific">Natranaerobius thermophilus (strain ATCC BAA-1301 / DSM 18059 / JW/NM-WN-LF)</name>
    <dbReference type="NCBI Taxonomy" id="457570"/>
    <lineage>
        <taxon>Bacteria</taxon>
        <taxon>Bacillati</taxon>
        <taxon>Bacillota</taxon>
        <taxon>Clostridia</taxon>
        <taxon>Natranaerobiales</taxon>
        <taxon>Natranaerobiaceae</taxon>
        <taxon>Natranaerobius</taxon>
    </lineage>
</organism>
<dbReference type="InterPro" id="IPR050378">
    <property type="entry name" value="Metallo-dep_Hydrolases_sf"/>
</dbReference>
<proteinExistence type="predicted"/>
<dbReference type="InterPro" id="IPR023100">
    <property type="entry name" value="D-aminoacylase_insert_dom_sf"/>
</dbReference>
<dbReference type="SUPFAM" id="SSF51338">
    <property type="entry name" value="Composite domain of metallo-dependent hydrolases"/>
    <property type="match status" value="1"/>
</dbReference>
<dbReference type="eggNOG" id="COG3653">
    <property type="taxonomic scope" value="Bacteria"/>
</dbReference>
<gene>
    <name evidence="2" type="ordered locus">Nther_2753</name>
</gene>
<dbReference type="SUPFAM" id="SSF51556">
    <property type="entry name" value="Metallo-dependent hydrolases"/>
    <property type="match status" value="1"/>
</dbReference>
<evidence type="ECO:0000313" key="2">
    <source>
        <dbReference type="EMBL" id="ACB86303.1"/>
    </source>
</evidence>
<dbReference type="CDD" id="cd01297">
    <property type="entry name" value="D-aminoacylase"/>
    <property type="match status" value="1"/>
</dbReference>
<dbReference type="RefSeq" id="WP_012449137.1">
    <property type="nucleotide sequence ID" value="NC_010718.1"/>
</dbReference>
<dbReference type="HOGENOM" id="CLU_016107_2_1_9"/>
<protein>
    <submittedName>
        <fullName evidence="2">Amidohydrolase 3</fullName>
    </submittedName>
</protein>
<dbReference type="Gene3D" id="3.30.1490.130">
    <property type="entry name" value="D-aminoacylase. Domain 3"/>
    <property type="match status" value="1"/>
</dbReference>
<evidence type="ECO:0000313" key="3">
    <source>
        <dbReference type="Proteomes" id="UP000001683"/>
    </source>
</evidence>
<name>B2A2T5_NATTJ</name>
<dbReference type="GO" id="GO:0016811">
    <property type="term" value="F:hydrolase activity, acting on carbon-nitrogen (but not peptide) bonds, in linear amides"/>
    <property type="evidence" value="ECO:0007669"/>
    <property type="project" value="InterPro"/>
</dbReference>
<keyword evidence="3" id="KW-1185">Reference proteome</keyword>
<dbReference type="Gene3D" id="3.20.20.140">
    <property type="entry name" value="Metal-dependent hydrolases"/>
    <property type="match status" value="1"/>
</dbReference>
<dbReference type="Proteomes" id="UP000001683">
    <property type="component" value="Chromosome"/>
</dbReference>
<sequence length="530" mass="59132">MFDIIICNGKIIDGTGSPWFYGDIAVKDNEIAAIGDLHQKEASEIIDAQGKVIAPGFIDIHSHSDDKFLKDIRAEGKLRQGVTTEVMGQCGNSIAPLQGPNRDIVVDELKKEGIKACWESFSEYFNLLQKRGLPVNVVGVVGHGTLRKQVMGYEARQATEQELSRMKEILASALNDGAFGMSSGLIYPPGSYADDHELIELLTIVSNYNGIYMTHMENEGDRLIDSLNNTIKVAESAGVKVQISHHKAVGRSNWGKVSKTLALVDKARQTGVDITMDQYPYTATSTGLVSLLPQEILEGGRRACLERLTRKEKREKLKKYLRESFEQDRKWSDILIARVKTNHNKDLEGRTISDIASDWKRDPEEVVMNILVEEELHCQMIAFSMSEDDVKKVMKSPYVMIGSDGSSLSTKGPLSEGRPHPRNFGTFPRVIGKYARDEKVLSLEEAIWKMTGFPATRLGLYNRGLLRPGFYADIVVFDQDKIKDMANFDNPCQYPVGIDEIFINGQRVLQKGRYNGSLPGQVLKAKSALK</sequence>
<dbReference type="InterPro" id="IPR032466">
    <property type="entry name" value="Metal_Hydrolase"/>
</dbReference>
<dbReference type="KEGG" id="nth:Nther_2753"/>
<dbReference type="InterPro" id="IPR013108">
    <property type="entry name" value="Amidohydro_3"/>
</dbReference>
<dbReference type="GO" id="GO:0016812">
    <property type="term" value="F:hydrolase activity, acting on carbon-nitrogen (but not peptide) bonds, in cyclic amides"/>
    <property type="evidence" value="ECO:0007669"/>
    <property type="project" value="TreeGrafter"/>
</dbReference>
<dbReference type="OrthoDB" id="9775607at2"/>
<dbReference type="Pfam" id="PF07969">
    <property type="entry name" value="Amidohydro_3"/>
    <property type="match status" value="1"/>
</dbReference>
<dbReference type="PANTHER" id="PTHR11647">
    <property type="entry name" value="HYDRANTOINASE/DIHYDROPYRIMIDINASE FAMILY MEMBER"/>
    <property type="match status" value="1"/>
</dbReference>
<keyword evidence="2" id="KW-0378">Hydrolase</keyword>
<evidence type="ECO:0000259" key="1">
    <source>
        <dbReference type="Pfam" id="PF07969"/>
    </source>
</evidence>